<organism evidence="8 9">
    <name type="scientific">Stella humosa</name>
    <dbReference type="NCBI Taxonomy" id="94"/>
    <lineage>
        <taxon>Bacteria</taxon>
        <taxon>Pseudomonadati</taxon>
        <taxon>Pseudomonadota</taxon>
        <taxon>Alphaproteobacteria</taxon>
        <taxon>Rhodospirillales</taxon>
        <taxon>Stellaceae</taxon>
        <taxon>Stella</taxon>
    </lineage>
</organism>
<dbReference type="RefSeq" id="WP_170216507.1">
    <property type="nucleotide sequence ID" value="NZ_AP019700.1"/>
</dbReference>
<dbReference type="InterPro" id="IPR020846">
    <property type="entry name" value="MFS_dom"/>
</dbReference>
<evidence type="ECO:0000259" key="7">
    <source>
        <dbReference type="PROSITE" id="PS50850"/>
    </source>
</evidence>
<protein>
    <submittedName>
        <fullName evidence="8">Putative MFS family arabinose efflux permease</fullName>
    </submittedName>
</protein>
<dbReference type="EMBL" id="RJKX01000014">
    <property type="protein sequence ID" value="ROP90931.1"/>
    <property type="molecule type" value="Genomic_DNA"/>
</dbReference>
<feature type="transmembrane region" description="Helical" evidence="6">
    <location>
        <begin position="277"/>
        <end position="297"/>
    </location>
</feature>
<feature type="transmembrane region" description="Helical" evidence="6">
    <location>
        <begin position="165"/>
        <end position="185"/>
    </location>
</feature>
<dbReference type="Proteomes" id="UP000278222">
    <property type="component" value="Unassembled WGS sequence"/>
</dbReference>
<comment type="caution">
    <text evidence="8">The sequence shown here is derived from an EMBL/GenBank/DDBJ whole genome shotgun (WGS) entry which is preliminary data.</text>
</comment>
<evidence type="ECO:0000313" key="9">
    <source>
        <dbReference type="Proteomes" id="UP000278222"/>
    </source>
</evidence>
<feature type="transmembrane region" description="Helical" evidence="6">
    <location>
        <begin position="336"/>
        <end position="357"/>
    </location>
</feature>
<dbReference type="Gene3D" id="1.20.1250.20">
    <property type="entry name" value="MFS general substrate transporter like domains"/>
    <property type="match status" value="1"/>
</dbReference>
<evidence type="ECO:0000256" key="2">
    <source>
        <dbReference type="ARBA" id="ARBA00022475"/>
    </source>
</evidence>
<dbReference type="PANTHER" id="PTHR43124:SF3">
    <property type="entry name" value="CHLORAMPHENICOL EFFLUX PUMP RV0191"/>
    <property type="match status" value="1"/>
</dbReference>
<dbReference type="PANTHER" id="PTHR43124">
    <property type="entry name" value="PURINE EFFLUX PUMP PBUE"/>
    <property type="match status" value="1"/>
</dbReference>
<keyword evidence="9" id="KW-1185">Reference proteome</keyword>
<evidence type="ECO:0000256" key="1">
    <source>
        <dbReference type="ARBA" id="ARBA00004651"/>
    </source>
</evidence>
<dbReference type="AlphaFoldDB" id="A0A3N1LCY7"/>
<evidence type="ECO:0000256" key="6">
    <source>
        <dbReference type="SAM" id="Phobius"/>
    </source>
</evidence>
<feature type="transmembrane region" description="Helical" evidence="6">
    <location>
        <begin position="99"/>
        <end position="120"/>
    </location>
</feature>
<feature type="transmembrane region" description="Helical" evidence="6">
    <location>
        <begin position="303"/>
        <end position="324"/>
    </location>
</feature>
<keyword evidence="3 6" id="KW-0812">Transmembrane</keyword>
<dbReference type="Pfam" id="PF07690">
    <property type="entry name" value="MFS_1"/>
    <property type="match status" value="1"/>
</dbReference>
<sequence>MADKPTNWTGVLFGLAIAVVAAFQQFKLPPVLPLMIDRYGYDRVLAGGFMSVFALAGLVLSWNLGRWMQRHGALPFLMGAFGLTLAGTILTLLRPEDGLVVLGARTLEGIGFAILAIAGPTFATVNAGPRHLAIAAALTATWIPIGQVAAGLIAIPFLASGRWEPLWWVAIGVALAAIAWTLTLHRSGRVDLGARPGGAGSAPPSAGERRAIILVAIVFMLWSAQYIGTMTWLPQLLIDRYGLGREGAVVAYTLPVVVVGGFNLVGGWVLRAGARPTSVILAGLVAQAVVWAAMPWLDGGPVGAAGLVLYAMGAGITPTCLFALPGMILGPGRAGAHAFGVLMAGRNLGVIAGPVAYAQAFATFGDWAVVAGFVTVLSVLAIMAVLPLILAGRAAGGYGTRR</sequence>
<feature type="transmembrane region" description="Helical" evidence="6">
    <location>
        <begin position="249"/>
        <end position="270"/>
    </location>
</feature>
<feature type="transmembrane region" description="Helical" evidence="6">
    <location>
        <begin position="7"/>
        <end position="24"/>
    </location>
</feature>
<dbReference type="SUPFAM" id="SSF103473">
    <property type="entry name" value="MFS general substrate transporter"/>
    <property type="match status" value="1"/>
</dbReference>
<dbReference type="PRINTS" id="PR01035">
    <property type="entry name" value="TCRTETA"/>
</dbReference>
<dbReference type="InterPro" id="IPR011701">
    <property type="entry name" value="MFS"/>
</dbReference>
<dbReference type="CDD" id="cd06174">
    <property type="entry name" value="MFS"/>
    <property type="match status" value="1"/>
</dbReference>
<feature type="transmembrane region" description="Helical" evidence="6">
    <location>
        <begin position="132"/>
        <end position="159"/>
    </location>
</feature>
<feature type="transmembrane region" description="Helical" evidence="6">
    <location>
        <begin position="74"/>
        <end position="93"/>
    </location>
</feature>
<evidence type="ECO:0000313" key="8">
    <source>
        <dbReference type="EMBL" id="ROP90931.1"/>
    </source>
</evidence>
<feature type="transmembrane region" description="Helical" evidence="6">
    <location>
        <begin position="44"/>
        <end position="62"/>
    </location>
</feature>
<name>A0A3N1LCY7_9PROT</name>
<feature type="transmembrane region" description="Helical" evidence="6">
    <location>
        <begin position="211"/>
        <end position="229"/>
    </location>
</feature>
<keyword evidence="4 6" id="KW-1133">Transmembrane helix</keyword>
<reference evidence="8 9" key="1">
    <citation type="submission" date="2018-11" db="EMBL/GenBank/DDBJ databases">
        <title>Genomic Encyclopedia of Type Strains, Phase IV (KMG-IV): sequencing the most valuable type-strain genomes for metagenomic binning, comparative biology and taxonomic classification.</title>
        <authorList>
            <person name="Goeker M."/>
        </authorList>
    </citation>
    <scope>NUCLEOTIDE SEQUENCE [LARGE SCALE GENOMIC DNA]</scope>
    <source>
        <strain evidence="8 9">DSM 5900</strain>
    </source>
</reference>
<dbReference type="GO" id="GO:0005886">
    <property type="term" value="C:plasma membrane"/>
    <property type="evidence" value="ECO:0007669"/>
    <property type="project" value="UniProtKB-SubCell"/>
</dbReference>
<evidence type="ECO:0000256" key="5">
    <source>
        <dbReference type="ARBA" id="ARBA00023136"/>
    </source>
</evidence>
<proteinExistence type="predicted"/>
<keyword evidence="5 6" id="KW-0472">Membrane</keyword>
<comment type="subcellular location">
    <subcellularLocation>
        <location evidence="1">Cell membrane</location>
        <topology evidence="1">Multi-pass membrane protein</topology>
    </subcellularLocation>
</comment>
<dbReference type="InterPro" id="IPR036259">
    <property type="entry name" value="MFS_trans_sf"/>
</dbReference>
<keyword evidence="2" id="KW-1003">Cell membrane</keyword>
<evidence type="ECO:0000256" key="4">
    <source>
        <dbReference type="ARBA" id="ARBA00022989"/>
    </source>
</evidence>
<dbReference type="PROSITE" id="PS50850">
    <property type="entry name" value="MFS"/>
    <property type="match status" value="1"/>
</dbReference>
<dbReference type="GO" id="GO:0022857">
    <property type="term" value="F:transmembrane transporter activity"/>
    <property type="evidence" value="ECO:0007669"/>
    <property type="project" value="InterPro"/>
</dbReference>
<evidence type="ECO:0000256" key="3">
    <source>
        <dbReference type="ARBA" id="ARBA00022692"/>
    </source>
</evidence>
<feature type="transmembrane region" description="Helical" evidence="6">
    <location>
        <begin position="369"/>
        <end position="392"/>
    </location>
</feature>
<accession>A0A3N1LCY7</accession>
<dbReference type="InterPro" id="IPR001958">
    <property type="entry name" value="Tet-R_TetA/multi-R_MdtG-like"/>
</dbReference>
<dbReference type="InterPro" id="IPR050189">
    <property type="entry name" value="MFS_Efflux_Transporters"/>
</dbReference>
<feature type="domain" description="Major facilitator superfamily (MFS) profile" evidence="7">
    <location>
        <begin position="2"/>
        <end position="395"/>
    </location>
</feature>
<gene>
    <name evidence="8" type="ORF">EDC65_2791</name>
</gene>